<dbReference type="SUPFAM" id="SSF64438">
    <property type="entry name" value="CNF1/YfiH-like putative cysteine hydrolases"/>
    <property type="match status" value="1"/>
</dbReference>
<dbReference type="Pfam" id="PF02578">
    <property type="entry name" value="Cu-oxidase_4"/>
    <property type="match status" value="1"/>
</dbReference>
<organism evidence="11 12">
    <name type="scientific">Luteimonas terricola</name>
    <dbReference type="NCBI Taxonomy" id="645597"/>
    <lineage>
        <taxon>Bacteria</taxon>
        <taxon>Pseudomonadati</taxon>
        <taxon>Pseudomonadota</taxon>
        <taxon>Gammaproteobacteria</taxon>
        <taxon>Lysobacterales</taxon>
        <taxon>Lysobacteraceae</taxon>
        <taxon>Luteimonas</taxon>
    </lineage>
</organism>
<dbReference type="PANTHER" id="PTHR30616:SF2">
    <property type="entry name" value="PURINE NUCLEOSIDE PHOSPHORYLASE LACC1"/>
    <property type="match status" value="1"/>
</dbReference>
<keyword evidence="4" id="KW-0479">Metal-binding</keyword>
<evidence type="ECO:0000256" key="7">
    <source>
        <dbReference type="ARBA" id="ARBA00047989"/>
    </source>
</evidence>
<keyword evidence="5" id="KW-0378">Hydrolase</keyword>
<keyword evidence="6" id="KW-0862">Zinc</keyword>
<comment type="catalytic activity">
    <reaction evidence="9">
        <text>S-methyl-5'-thioadenosine + phosphate = 5-(methylsulfanyl)-alpha-D-ribose 1-phosphate + adenine</text>
        <dbReference type="Rhea" id="RHEA:11852"/>
        <dbReference type="ChEBI" id="CHEBI:16708"/>
        <dbReference type="ChEBI" id="CHEBI:17509"/>
        <dbReference type="ChEBI" id="CHEBI:43474"/>
        <dbReference type="ChEBI" id="CHEBI:58533"/>
        <dbReference type="EC" id="2.4.2.28"/>
    </reaction>
    <physiologicalReaction direction="left-to-right" evidence="9">
        <dbReference type="Rhea" id="RHEA:11853"/>
    </physiologicalReaction>
</comment>
<name>A0ABQ2EC72_9GAMM</name>
<evidence type="ECO:0000256" key="4">
    <source>
        <dbReference type="ARBA" id="ARBA00022723"/>
    </source>
</evidence>
<dbReference type="InterPro" id="IPR038371">
    <property type="entry name" value="Cu_polyphenol_OxRdtase_sf"/>
</dbReference>
<gene>
    <name evidence="11" type="ORF">GCM10011394_06130</name>
</gene>
<dbReference type="CDD" id="cd16833">
    <property type="entry name" value="YfiH"/>
    <property type="match status" value="1"/>
</dbReference>
<evidence type="ECO:0000256" key="2">
    <source>
        <dbReference type="ARBA" id="ARBA00007353"/>
    </source>
</evidence>
<evidence type="ECO:0000313" key="11">
    <source>
        <dbReference type="EMBL" id="GGJ99705.1"/>
    </source>
</evidence>
<protein>
    <recommendedName>
        <fullName evidence="10">Purine nucleoside phosphorylase</fullName>
    </recommendedName>
</protein>
<comment type="similarity">
    <text evidence="2 10">Belongs to the purine nucleoside phosphorylase YfiH/LACC1 family.</text>
</comment>
<dbReference type="Gene3D" id="3.60.140.10">
    <property type="entry name" value="CNF1/YfiH-like putative cysteine hydrolases"/>
    <property type="match status" value="1"/>
</dbReference>
<comment type="catalytic activity">
    <reaction evidence="7">
        <text>adenosine + H2O + H(+) = inosine + NH4(+)</text>
        <dbReference type="Rhea" id="RHEA:24408"/>
        <dbReference type="ChEBI" id="CHEBI:15377"/>
        <dbReference type="ChEBI" id="CHEBI:15378"/>
        <dbReference type="ChEBI" id="CHEBI:16335"/>
        <dbReference type="ChEBI" id="CHEBI:17596"/>
        <dbReference type="ChEBI" id="CHEBI:28938"/>
        <dbReference type="EC" id="3.5.4.4"/>
    </reaction>
    <physiologicalReaction direction="left-to-right" evidence="7">
        <dbReference type="Rhea" id="RHEA:24409"/>
    </physiologicalReaction>
</comment>
<accession>A0ABQ2EC72</accession>
<comment type="catalytic activity">
    <reaction evidence="8">
        <text>adenosine + phosphate = alpha-D-ribose 1-phosphate + adenine</text>
        <dbReference type="Rhea" id="RHEA:27642"/>
        <dbReference type="ChEBI" id="CHEBI:16335"/>
        <dbReference type="ChEBI" id="CHEBI:16708"/>
        <dbReference type="ChEBI" id="CHEBI:43474"/>
        <dbReference type="ChEBI" id="CHEBI:57720"/>
        <dbReference type="EC" id="2.4.2.1"/>
    </reaction>
    <physiologicalReaction direction="left-to-right" evidence="8">
        <dbReference type="Rhea" id="RHEA:27643"/>
    </physiologicalReaction>
</comment>
<evidence type="ECO:0000256" key="10">
    <source>
        <dbReference type="RuleBase" id="RU361274"/>
    </source>
</evidence>
<evidence type="ECO:0000256" key="1">
    <source>
        <dbReference type="ARBA" id="ARBA00000553"/>
    </source>
</evidence>
<evidence type="ECO:0000313" key="12">
    <source>
        <dbReference type="Proteomes" id="UP000599009"/>
    </source>
</evidence>
<dbReference type="InterPro" id="IPR003730">
    <property type="entry name" value="Cu_polyphenol_OxRdtase"/>
</dbReference>
<evidence type="ECO:0000256" key="5">
    <source>
        <dbReference type="ARBA" id="ARBA00022801"/>
    </source>
</evidence>
<dbReference type="InterPro" id="IPR011324">
    <property type="entry name" value="Cytotoxic_necrot_fac-like_cat"/>
</dbReference>
<proteinExistence type="inferred from homology"/>
<dbReference type="EMBL" id="BMME01000001">
    <property type="protein sequence ID" value="GGJ99705.1"/>
    <property type="molecule type" value="Genomic_DNA"/>
</dbReference>
<keyword evidence="12" id="KW-1185">Reference proteome</keyword>
<comment type="catalytic activity">
    <reaction evidence="1">
        <text>inosine + phosphate = alpha-D-ribose 1-phosphate + hypoxanthine</text>
        <dbReference type="Rhea" id="RHEA:27646"/>
        <dbReference type="ChEBI" id="CHEBI:17368"/>
        <dbReference type="ChEBI" id="CHEBI:17596"/>
        <dbReference type="ChEBI" id="CHEBI:43474"/>
        <dbReference type="ChEBI" id="CHEBI:57720"/>
        <dbReference type="EC" id="2.4.2.1"/>
    </reaction>
    <physiologicalReaction direction="left-to-right" evidence="1">
        <dbReference type="Rhea" id="RHEA:27647"/>
    </physiologicalReaction>
</comment>
<evidence type="ECO:0000256" key="8">
    <source>
        <dbReference type="ARBA" id="ARBA00048968"/>
    </source>
</evidence>
<sequence>MSAGSAGHSHGGADPGSLRRAWIEAGWPAPPGVRALVTLRRGAGASMVPFDRLNLGNARGEGGDDPVIVAANRAELVDRAELPSAPHWLRQVHGTAVLRVDAPLPPGNATTERGRMAAEPEADAAVTDVPGAVLAILTADCLPVVLAARDGSEVGAAHAGWRGLAAGVLETTVAAMQSPPRDLVAWLGPAAGPDAYEIGPEVRDAFVAGDAGADAAFVSTRPGHWRVDLYALARRRLQAAGLAAADIHGGGLCTITDAARFYSHRRDARTGRMATLAWCDPR</sequence>
<keyword evidence="3" id="KW-0808">Transferase</keyword>
<evidence type="ECO:0000256" key="6">
    <source>
        <dbReference type="ARBA" id="ARBA00022833"/>
    </source>
</evidence>
<dbReference type="NCBIfam" id="TIGR00726">
    <property type="entry name" value="peptidoglycan editing factor PgeF"/>
    <property type="match status" value="1"/>
</dbReference>
<comment type="caution">
    <text evidence="11">The sequence shown here is derived from an EMBL/GenBank/DDBJ whole genome shotgun (WGS) entry which is preliminary data.</text>
</comment>
<evidence type="ECO:0000256" key="9">
    <source>
        <dbReference type="ARBA" id="ARBA00049893"/>
    </source>
</evidence>
<dbReference type="PANTHER" id="PTHR30616">
    <property type="entry name" value="UNCHARACTERIZED PROTEIN YFIH"/>
    <property type="match status" value="1"/>
</dbReference>
<dbReference type="Proteomes" id="UP000599009">
    <property type="component" value="Unassembled WGS sequence"/>
</dbReference>
<evidence type="ECO:0000256" key="3">
    <source>
        <dbReference type="ARBA" id="ARBA00022679"/>
    </source>
</evidence>
<reference evidence="12" key="1">
    <citation type="journal article" date="2019" name="Int. J. Syst. Evol. Microbiol.">
        <title>The Global Catalogue of Microorganisms (GCM) 10K type strain sequencing project: providing services to taxonomists for standard genome sequencing and annotation.</title>
        <authorList>
            <consortium name="The Broad Institute Genomics Platform"/>
            <consortium name="The Broad Institute Genome Sequencing Center for Infectious Disease"/>
            <person name="Wu L."/>
            <person name="Ma J."/>
        </authorList>
    </citation>
    <scope>NUCLEOTIDE SEQUENCE [LARGE SCALE GENOMIC DNA]</scope>
    <source>
        <strain evidence="12">CGMCC 1.8985</strain>
    </source>
</reference>